<protein>
    <submittedName>
        <fullName evidence="1">Uncharacterized protein</fullName>
    </submittedName>
</protein>
<dbReference type="AlphaFoldDB" id="D4BH86"/>
<gene>
    <name evidence="1" type="ORF">CIT292_09893</name>
</gene>
<accession>D4BH86</accession>
<comment type="caution">
    <text evidence="1">The sequence shown here is derived from an EMBL/GenBank/DDBJ whole genome shotgun (WGS) entry which is preliminary data.</text>
</comment>
<proteinExistence type="predicted"/>
<evidence type="ECO:0000313" key="1">
    <source>
        <dbReference type="EMBL" id="EFE06836.1"/>
    </source>
</evidence>
<dbReference type="HOGENOM" id="CLU_3078205_0_0_6"/>
<organism evidence="1 2">
    <name type="scientific">Citrobacter youngae ATCC 29220</name>
    <dbReference type="NCBI Taxonomy" id="500640"/>
    <lineage>
        <taxon>Bacteria</taxon>
        <taxon>Pseudomonadati</taxon>
        <taxon>Pseudomonadota</taxon>
        <taxon>Gammaproteobacteria</taxon>
        <taxon>Enterobacterales</taxon>
        <taxon>Enterobacteriaceae</taxon>
        <taxon>Citrobacter</taxon>
        <taxon>Citrobacter freundii complex</taxon>
    </lineage>
</organism>
<reference evidence="1 2" key="1">
    <citation type="submission" date="2010-02" db="EMBL/GenBank/DDBJ databases">
        <authorList>
            <person name="Weinstock G."/>
            <person name="Sodergren E."/>
            <person name="Clifton S."/>
            <person name="Fulton L."/>
            <person name="Fulton B."/>
            <person name="Courtney L."/>
            <person name="Fronick C."/>
            <person name="Harrison M."/>
            <person name="Strong C."/>
            <person name="Farmer C."/>
            <person name="Delahaunty K."/>
            <person name="Markovic C."/>
            <person name="Hall O."/>
            <person name="Minx P."/>
            <person name="Tomlinson C."/>
            <person name="Mitreva M."/>
            <person name="Nelson J."/>
            <person name="Hou S."/>
            <person name="Wollam A."/>
            <person name="Pepin K.H."/>
            <person name="Johnson M."/>
            <person name="Bhonagiri V."/>
            <person name="Zhang X."/>
            <person name="Suruliraj S."/>
            <person name="Warren W."/>
            <person name="Chinwalla A."/>
            <person name="Mardis E.R."/>
            <person name="Wilson R.K."/>
        </authorList>
    </citation>
    <scope>NUCLEOTIDE SEQUENCE [LARGE SCALE GENOMIC DNA]</scope>
    <source>
        <strain evidence="1 2">ATCC 29220</strain>
    </source>
</reference>
<dbReference type="EMBL" id="ABWL02000021">
    <property type="protein sequence ID" value="EFE06836.1"/>
    <property type="molecule type" value="Genomic_DNA"/>
</dbReference>
<sequence length="52" mass="5780">MFALNGGAEKWSWMRLFLPGINGLATVSCGVNVIPLRQDVHFCLLMGIYLLI</sequence>
<evidence type="ECO:0000313" key="2">
    <source>
        <dbReference type="Proteomes" id="UP000003880"/>
    </source>
</evidence>
<name>D4BH86_9ENTR</name>
<dbReference type="Proteomes" id="UP000003880">
    <property type="component" value="Unassembled WGS sequence"/>
</dbReference>